<dbReference type="InterPro" id="IPR052964">
    <property type="entry name" value="Sporulation_signal_mat"/>
</dbReference>
<evidence type="ECO:0000256" key="4">
    <source>
        <dbReference type="ARBA" id="ARBA00023136"/>
    </source>
</evidence>
<comment type="subcellular location">
    <subcellularLocation>
        <location evidence="1">Endomembrane system</location>
        <topology evidence="1">Multi-pass membrane protein</topology>
    </subcellularLocation>
</comment>
<accession>A0AAD3HBU4</accession>
<dbReference type="Proteomes" id="UP001054902">
    <property type="component" value="Unassembled WGS sequence"/>
</dbReference>
<feature type="compositionally biased region" description="Acidic residues" evidence="5">
    <location>
        <begin position="546"/>
        <end position="620"/>
    </location>
</feature>
<evidence type="ECO:0000259" key="7">
    <source>
        <dbReference type="SMART" id="SM00752"/>
    </source>
</evidence>
<name>A0AAD3HBU4_9STRA</name>
<dbReference type="PANTHER" id="PTHR39535:SF2">
    <property type="entry name" value="HTTM DOMAIN-CONTAINING PROTEIN"/>
    <property type="match status" value="1"/>
</dbReference>
<keyword evidence="2 6" id="KW-0812">Transmembrane</keyword>
<organism evidence="8 9">
    <name type="scientific">Chaetoceros tenuissimus</name>
    <dbReference type="NCBI Taxonomy" id="426638"/>
    <lineage>
        <taxon>Eukaryota</taxon>
        <taxon>Sar</taxon>
        <taxon>Stramenopiles</taxon>
        <taxon>Ochrophyta</taxon>
        <taxon>Bacillariophyta</taxon>
        <taxon>Coscinodiscophyceae</taxon>
        <taxon>Chaetocerotophycidae</taxon>
        <taxon>Chaetocerotales</taxon>
        <taxon>Chaetocerotaceae</taxon>
        <taxon>Chaetoceros</taxon>
    </lineage>
</organism>
<dbReference type="PANTHER" id="PTHR39535">
    <property type="entry name" value="SPORULATION-DELAYING PROTEIN SDPB"/>
    <property type="match status" value="1"/>
</dbReference>
<gene>
    <name evidence="8" type="ORF">CTEN210_14002</name>
</gene>
<dbReference type="GO" id="GO:0012505">
    <property type="term" value="C:endomembrane system"/>
    <property type="evidence" value="ECO:0007669"/>
    <property type="project" value="UniProtKB-SubCell"/>
</dbReference>
<protein>
    <recommendedName>
        <fullName evidence="7">HTTM-like domain-containing protein</fullName>
    </recommendedName>
</protein>
<evidence type="ECO:0000256" key="1">
    <source>
        <dbReference type="ARBA" id="ARBA00004127"/>
    </source>
</evidence>
<evidence type="ECO:0000256" key="2">
    <source>
        <dbReference type="ARBA" id="ARBA00022692"/>
    </source>
</evidence>
<feature type="transmembrane region" description="Helical" evidence="6">
    <location>
        <begin position="163"/>
        <end position="184"/>
    </location>
</feature>
<sequence length="630" mass="73953">MIPKLNARMGLSGCRKIGYIRILVAAIHIFDRLLLGMDVGLFLSPKDGLLPIDTQEHGFFGLNSLGRNAEDDTYLWLLYSIGLLNAVLLLLGIAPRLNAISFYFNTCSFHNMNWMLCDGVFTGVCPLVRIFSFIFVFLPLHHVTVWDKFGRNFKYHKDEDCSWVMWPVWLLQWQSVFVMLGAMVGKLDGDFWMNGTAMYYVSSCTDEGVGIFNPDILFNTVITSKFLTWSALAVEIITPFTVWFEKTRFPTLMILLQIFAGMDLSMNMGTFEWYNILGWAFFLIRSEEYEKAVLKKEVKASNINKSFPRKLLRLVGYVWFLIHFISLVSFAFPFDAMYAVSPPPLREYLHPVTEFRDRLNEEIAPFFELKLDLFQGEWCLFNGSYNGATLKIALEATMMDGKVRQWRTVDWNKIPKWKRKRYYNFLNYFKHISDASEDPEDEQSIFLEYVTENILFPSGIDMQSLSLWTFKEKPLPYPENLGLFDELRKDNLIIRRLKERLYFEFTDDHRKELLGRDLQKQTEWFYDLFEEVSQGTFDESHFARGEDDDEEDKDDDEEEDYEEDDSEEEEDDDEYDEEESDDNEAITNDLEEYDDGMEDTYYEDDDNEDDTVDSISDEDTREQNSIASEL</sequence>
<comment type="caution">
    <text evidence="8">The sequence shown here is derived from an EMBL/GenBank/DDBJ whole genome shotgun (WGS) entry which is preliminary data.</text>
</comment>
<feature type="transmembrane region" description="Helical" evidence="6">
    <location>
        <begin position="115"/>
        <end position="143"/>
    </location>
</feature>
<evidence type="ECO:0000256" key="5">
    <source>
        <dbReference type="SAM" id="MobiDB-lite"/>
    </source>
</evidence>
<feature type="region of interest" description="Disordered" evidence="5">
    <location>
        <begin position="537"/>
        <end position="630"/>
    </location>
</feature>
<dbReference type="EMBL" id="BLLK01000058">
    <property type="protein sequence ID" value="GFH57526.1"/>
    <property type="molecule type" value="Genomic_DNA"/>
</dbReference>
<feature type="transmembrane region" description="Helical" evidence="6">
    <location>
        <begin position="74"/>
        <end position="94"/>
    </location>
</feature>
<evidence type="ECO:0000313" key="8">
    <source>
        <dbReference type="EMBL" id="GFH57526.1"/>
    </source>
</evidence>
<proteinExistence type="predicted"/>
<keyword evidence="4 6" id="KW-0472">Membrane</keyword>
<evidence type="ECO:0000256" key="6">
    <source>
        <dbReference type="SAM" id="Phobius"/>
    </source>
</evidence>
<feature type="domain" description="HTTM-like" evidence="7">
    <location>
        <begin position="8"/>
        <end position="287"/>
    </location>
</feature>
<feature type="transmembrane region" description="Helical" evidence="6">
    <location>
        <begin position="314"/>
        <end position="334"/>
    </location>
</feature>
<dbReference type="SMART" id="SM00752">
    <property type="entry name" value="HTTM"/>
    <property type="match status" value="1"/>
</dbReference>
<dbReference type="AlphaFoldDB" id="A0AAD3HBU4"/>
<dbReference type="InterPro" id="IPR011020">
    <property type="entry name" value="HTTM-like"/>
</dbReference>
<evidence type="ECO:0000313" key="9">
    <source>
        <dbReference type="Proteomes" id="UP001054902"/>
    </source>
</evidence>
<feature type="transmembrane region" description="Helical" evidence="6">
    <location>
        <begin position="226"/>
        <end position="244"/>
    </location>
</feature>
<keyword evidence="3 6" id="KW-1133">Transmembrane helix</keyword>
<evidence type="ECO:0000256" key="3">
    <source>
        <dbReference type="ARBA" id="ARBA00022989"/>
    </source>
</evidence>
<reference evidence="8 9" key="1">
    <citation type="journal article" date="2021" name="Sci. Rep.">
        <title>The genome of the diatom Chaetoceros tenuissimus carries an ancient integrated fragment of an extant virus.</title>
        <authorList>
            <person name="Hongo Y."/>
            <person name="Kimura K."/>
            <person name="Takaki Y."/>
            <person name="Yoshida Y."/>
            <person name="Baba S."/>
            <person name="Kobayashi G."/>
            <person name="Nagasaki K."/>
            <person name="Hano T."/>
            <person name="Tomaru Y."/>
        </authorList>
    </citation>
    <scope>NUCLEOTIDE SEQUENCE [LARGE SCALE GENOMIC DNA]</scope>
    <source>
        <strain evidence="8 9">NIES-3715</strain>
    </source>
</reference>
<keyword evidence="9" id="KW-1185">Reference proteome</keyword>